<evidence type="ECO:0000313" key="3">
    <source>
        <dbReference type="Proteomes" id="UP001218218"/>
    </source>
</evidence>
<dbReference type="Proteomes" id="UP001218218">
    <property type="component" value="Unassembled WGS sequence"/>
</dbReference>
<comment type="caution">
    <text evidence="2">The sequence shown here is derived from an EMBL/GenBank/DDBJ whole genome shotgun (WGS) entry which is preliminary data.</text>
</comment>
<accession>A0AAD6ZNY6</accession>
<feature type="compositionally biased region" description="Polar residues" evidence="1">
    <location>
        <begin position="7"/>
        <end position="16"/>
    </location>
</feature>
<name>A0AAD6ZNY6_9AGAR</name>
<sequence>MERDSSTEAPFTSDSISYDPDSSLRGSGMVSDCQNFTVTGKTLNNVTNHYFTAPTVPSDRHYNNLCARKLACYNIDLRHEIRVDIDTGVVDHQRPGAEELSSQVQQEWRRAVVKHMLPKIIQVYEAASSGGIHAALQNDALAPMHRLDPPLDRLDLCRARTPRNFFRGCDDLDEIPSMWGTNSLSAPNTETMAIDCMSLETHRQYAATIGKKHWRVGGGAVGEVMEDSWTRSFWLRRPNETKSKTTTHSVRVAGCSRSVDNYAESVYVSVMRYLNPVEMPTQTYHDLH</sequence>
<dbReference type="EMBL" id="JARIHO010000035">
    <property type="protein sequence ID" value="KAJ7331560.1"/>
    <property type="molecule type" value="Genomic_DNA"/>
</dbReference>
<protein>
    <submittedName>
        <fullName evidence="2">Uncharacterized protein</fullName>
    </submittedName>
</protein>
<proteinExistence type="predicted"/>
<organism evidence="2 3">
    <name type="scientific">Mycena albidolilacea</name>
    <dbReference type="NCBI Taxonomy" id="1033008"/>
    <lineage>
        <taxon>Eukaryota</taxon>
        <taxon>Fungi</taxon>
        <taxon>Dikarya</taxon>
        <taxon>Basidiomycota</taxon>
        <taxon>Agaricomycotina</taxon>
        <taxon>Agaricomycetes</taxon>
        <taxon>Agaricomycetidae</taxon>
        <taxon>Agaricales</taxon>
        <taxon>Marasmiineae</taxon>
        <taxon>Mycenaceae</taxon>
        <taxon>Mycena</taxon>
    </lineage>
</organism>
<keyword evidence="3" id="KW-1185">Reference proteome</keyword>
<gene>
    <name evidence="2" type="ORF">DFH08DRAFT_814869</name>
</gene>
<evidence type="ECO:0000256" key="1">
    <source>
        <dbReference type="SAM" id="MobiDB-lite"/>
    </source>
</evidence>
<feature type="region of interest" description="Disordered" evidence="1">
    <location>
        <begin position="1"/>
        <end position="24"/>
    </location>
</feature>
<evidence type="ECO:0000313" key="2">
    <source>
        <dbReference type="EMBL" id="KAJ7331560.1"/>
    </source>
</evidence>
<dbReference type="AlphaFoldDB" id="A0AAD6ZNY6"/>
<reference evidence="2" key="1">
    <citation type="submission" date="2023-03" db="EMBL/GenBank/DDBJ databases">
        <title>Massive genome expansion in bonnet fungi (Mycena s.s.) driven by repeated elements and novel gene families across ecological guilds.</title>
        <authorList>
            <consortium name="Lawrence Berkeley National Laboratory"/>
            <person name="Harder C.B."/>
            <person name="Miyauchi S."/>
            <person name="Viragh M."/>
            <person name="Kuo A."/>
            <person name="Thoen E."/>
            <person name="Andreopoulos B."/>
            <person name="Lu D."/>
            <person name="Skrede I."/>
            <person name="Drula E."/>
            <person name="Henrissat B."/>
            <person name="Morin E."/>
            <person name="Kohler A."/>
            <person name="Barry K."/>
            <person name="LaButti K."/>
            <person name="Morin E."/>
            <person name="Salamov A."/>
            <person name="Lipzen A."/>
            <person name="Mereny Z."/>
            <person name="Hegedus B."/>
            <person name="Baldrian P."/>
            <person name="Stursova M."/>
            <person name="Weitz H."/>
            <person name="Taylor A."/>
            <person name="Grigoriev I.V."/>
            <person name="Nagy L.G."/>
            <person name="Martin F."/>
            <person name="Kauserud H."/>
        </authorList>
    </citation>
    <scope>NUCLEOTIDE SEQUENCE</scope>
    <source>
        <strain evidence="2">CBHHK002</strain>
    </source>
</reference>